<keyword evidence="7" id="KW-0975">Bacterial flagellum</keyword>
<keyword evidence="4 10" id="KW-0812">Transmembrane</keyword>
<feature type="compositionally biased region" description="Basic and acidic residues" evidence="9">
    <location>
        <begin position="369"/>
        <end position="382"/>
    </location>
</feature>
<sequence>MGDALIGTDGMSLYSMIAIGVVIVAAIAVIVWNMRRRGHMAFMRGGTNRQPRLAILDAAAVDARRRLVLIRRDNVEHLVMIGGPSDIVVERGINRSAARAAQQENAAASAGQGAGQTSRPAQQRPPQPKAPPAKPASEPIATEPLNIPTSKPDEPPAPAKPPAAAELKDVKPAQQQPAAAAKPKAEPAPAPAPQPKTAPPTPAPELAAMAVSSVAAAQAVEASAETTDTEDAIAAELEDALEAARDLVMPDPEPETPPAPPAQAEAPAIMTPQTPPKAIQPVADAAQARPAPQPESVPEAPVVSDAVNLSPAITADDLIADFDKVLEAEISKTEQDPIKATTTDVDEIAPVSEQKPEQTASAPSASLEDEMKKLLGDLTVKH</sequence>
<comment type="subcellular location">
    <subcellularLocation>
        <location evidence="1">Bacterial flagellum basal body</location>
    </subcellularLocation>
    <subcellularLocation>
        <location evidence="2">Cell membrane</location>
    </subcellularLocation>
</comment>
<feature type="compositionally biased region" description="Pro residues" evidence="9">
    <location>
        <begin position="123"/>
        <end position="134"/>
    </location>
</feature>
<comment type="similarity">
    <text evidence="8">Belongs to the FliO/MopB family.</text>
</comment>
<reference evidence="11" key="1">
    <citation type="submission" date="2022-11" db="EMBL/GenBank/DDBJ databases">
        <title>Draft genome sequence of Hoeflea poritis E7-10 and Hoeflea prorocentri PM5-8, separated from scleractinian coral Porites lutea and marine dinoflagellate.</title>
        <authorList>
            <person name="Zhang G."/>
            <person name="Wei Q."/>
            <person name="Cai L."/>
        </authorList>
    </citation>
    <scope>NUCLEOTIDE SEQUENCE</scope>
    <source>
        <strain evidence="11">PM5-8</strain>
    </source>
</reference>
<feature type="compositionally biased region" description="Pro residues" evidence="9">
    <location>
        <begin position="186"/>
        <end position="203"/>
    </location>
</feature>
<feature type="transmembrane region" description="Helical" evidence="10">
    <location>
        <begin position="12"/>
        <end position="34"/>
    </location>
</feature>
<evidence type="ECO:0000313" key="11">
    <source>
        <dbReference type="EMBL" id="MDA5398138.1"/>
    </source>
</evidence>
<accession>A0A9X3ZGX2</accession>
<proteinExistence type="inferred from homology"/>
<keyword evidence="11" id="KW-0969">Cilium</keyword>
<organism evidence="11 12">
    <name type="scientific">Hoeflea prorocentri</name>
    <dbReference type="NCBI Taxonomy" id="1922333"/>
    <lineage>
        <taxon>Bacteria</taxon>
        <taxon>Pseudomonadati</taxon>
        <taxon>Pseudomonadota</taxon>
        <taxon>Alphaproteobacteria</taxon>
        <taxon>Hyphomicrobiales</taxon>
        <taxon>Rhizobiaceae</taxon>
        <taxon>Hoeflea</taxon>
    </lineage>
</organism>
<dbReference type="RefSeq" id="WP_267989577.1">
    <property type="nucleotide sequence ID" value="NZ_JAPJZI010000001.1"/>
</dbReference>
<feature type="compositionally biased region" description="Low complexity" evidence="9">
    <location>
        <begin position="100"/>
        <end position="122"/>
    </location>
</feature>
<feature type="compositionally biased region" description="Low complexity" evidence="9">
    <location>
        <begin position="280"/>
        <end position="290"/>
    </location>
</feature>
<evidence type="ECO:0000313" key="12">
    <source>
        <dbReference type="Proteomes" id="UP001151234"/>
    </source>
</evidence>
<dbReference type="GO" id="GO:0005886">
    <property type="term" value="C:plasma membrane"/>
    <property type="evidence" value="ECO:0007669"/>
    <property type="project" value="UniProtKB-SubCell"/>
</dbReference>
<keyword evidence="6 10" id="KW-0472">Membrane</keyword>
<dbReference type="InterPro" id="IPR022781">
    <property type="entry name" value="Flagellar_biosynth_FliO"/>
</dbReference>
<dbReference type="Proteomes" id="UP001151234">
    <property type="component" value="Unassembled WGS sequence"/>
</dbReference>
<dbReference type="EMBL" id="JAPJZI010000001">
    <property type="protein sequence ID" value="MDA5398138.1"/>
    <property type="molecule type" value="Genomic_DNA"/>
</dbReference>
<feature type="compositionally biased region" description="Low complexity" evidence="9">
    <location>
        <begin position="172"/>
        <end position="182"/>
    </location>
</feature>
<dbReference type="AlphaFoldDB" id="A0A9X3ZGX2"/>
<evidence type="ECO:0000256" key="7">
    <source>
        <dbReference type="ARBA" id="ARBA00023143"/>
    </source>
</evidence>
<keyword evidence="11" id="KW-0966">Cell projection</keyword>
<keyword evidence="11" id="KW-0282">Flagellum</keyword>
<gene>
    <name evidence="11" type="ORF">OQ273_06080</name>
</gene>
<keyword evidence="5 10" id="KW-1133">Transmembrane helix</keyword>
<evidence type="ECO:0000256" key="3">
    <source>
        <dbReference type="ARBA" id="ARBA00022475"/>
    </source>
</evidence>
<feature type="compositionally biased region" description="Acidic residues" evidence="9">
    <location>
        <begin position="227"/>
        <end position="241"/>
    </location>
</feature>
<feature type="region of interest" description="Disordered" evidence="9">
    <location>
        <begin position="100"/>
        <end position="303"/>
    </location>
</feature>
<dbReference type="InterPro" id="IPR052205">
    <property type="entry name" value="FliO/MopB"/>
</dbReference>
<protein>
    <submittedName>
        <fullName evidence="11">Flagellar biosynthetic protein FliO</fullName>
    </submittedName>
</protein>
<evidence type="ECO:0000256" key="8">
    <source>
        <dbReference type="ARBA" id="ARBA00037937"/>
    </source>
</evidence>
<feature type="compositionally biased region" description="Low complexity" evidence="9">
    <location>
        <begin position="204"/>
        <end position="226"/>
    </location>
</feature>
<feature type="region of interest" description="Disordered" evidence="9">
    <location>
        <begin position="330"/>
        <end position="382"/>
    </location>
</feature>
<name>A0A9X3ZGX2_9HYPH</name>
<evidence type="ECO:0000256" key="6">
    <source>
        <dbReference type="ARBA" id="ARBA00023136"/>
    </source>
</evidence>
<dbReference type="GO" id="GO:0044781">
    <property type="term" value="P:bacterial-type flagellum organization"/>
    <property type="evidence" value="ECO:0007669"/>
    <property type="project" value="InterPro"/>
</dbReference>
<dbReference type="PANTHER" id="PTHR38766:SF1">
    <property type="entry name" value="FLAGELLAR PROTEIN FLIO"/>
    <property type="match status" value="1"/>
</dbReference>
<dbReference type="GO" id="GO:0009425">
    <property type="term" value="C:bacterial-type flagellum basal body"/>
    <property type="evidence" value="ECO:0007669"/>
    <property type="project" value="UniProtKB-SubCell"/>
</dbReference>
<keyword evidence="12" id="KW-1185">Reference proteome</keyword>
<keyword evidence="3" id="KW-1003">Cell membrane</keyword>
<evidence type="ECO:0000256" key="10">
    <source>
        <dbReference type="SAM" id="Phobius"/>
    </source>
</evidence>
<evidence type="ECO:0000256" key="5">
    <source>
        <dbReference type="ARBA" id="ARBA00022989"/>
    </source>
</evidence>
<evidence type="ECO:0000256" key="1">
    <source>
        <dbReference type="ARBA" id="ARBA00004117"/>
    </source>
</evidence>
<dbReference type="Pfam" id="PF04347">
    <property type="entry name" value="FliO"/>
    <property type="match status" value="1"/>
</dbReference>
<evidence type="ECO:0000256" key="2">
    <source>
        <dbReference type="ARBA" id="ARBA00004236"/>
    </source>
</evidence>
<evidence type="ECO:0000256" key="9">
    <source>
        <dbReference type="SAM" id="MobiDB-lite"/>
    </source>
</evidence>
<dbReference type="PANTHER" id="PTHR38766">
    <property type="entry name" value="FLAGELLAR PROTEIN FLIO"/>
    <property type="match status" value="1"/>
</dbReference>
<comment type="caution">
    <text evidence="11">The sequence shown here is derived from an EMBL/GenBank/DDBJ whole genome shotgun (WGS) entry which is preliminary data.</text>
</comment>
<evidence type="ECO:0000256" key="4">
    <source>
        <dbReference type="ARBA" id="ARBA00022692"/>
    </source>
</evidence>